<dbReference type="OrthoDB" id="642327at2"/>
<protein>
    <submittedName>
        <fullName evidence="1">Uncharacterized protein</fullName>
    </submittedName>
</protein>
<dbReference type="RefSeq" id="WP_135391430.1">
    <property type="nucleotide sequence ID" value="NZ_SRMB01000001.1"/>
</dbReference>
<dbReference type="AlphaFoldDB" id="A0A4Z0QDC6"/>
<comment type="caution">
    <text evidence="1">The sequence shown here is derived from an EMBL/GenBank/DDBJ whole genome shotgun (WGS) entry which is preliminary data.</text>
</comment>
<keyword evidence="2" id="KW-1185">Reference proteome</keyword>
<name>A0A4Z0QDC6_9BACT</name>
<evidence type="ECO:0000313" key="2">
    <source>
        <dbReference type="Proteomes" id="UP000298471"/>
    </source>
</evidence>
<evidence type="ECO:0000313" key="1">
    <source>
        <dbReference type="EMBL" id="TGE28057.1"/>
    </source>
</evidence>
<dbReference type="Proteomes" id="UP000298471">
    <property type="component" value="Unassembled WGS sequence"/>
</dbReference>
<dbReference type="EMBL" id="SRMB01000001">
    <property type="protein sequence ID" value="TGE28057.1"/>
    <property type="molecule type" value="Genomic_DNA"/>
</dbReference>
<accession>A0A4Z0QDC6</accession>
<sequence length="282" mass="31115">MQPLPAPAAVPLLQTSRTFQIQSDTSTRVRGQTVSNSIATTLRQTYGGRSPAGTHAVLVEQLSFAQTDQSPLALLLADLNPVNNQLLLEVGTYGDLLAIRNREQVQEQWLGLRPHILHTYGTTREGQAFIQGFEQQLTSPTLLDSFRHKGGYGVLFPGLFSPVGPAGAVRAGYSERVMAGFFGSLDLPLRLHTEVVPSSAVPGECQLRVSGELDAARFDEPGLQALVKQAMDMLNFRVAHSLNCREEYTLDEHGWLTAARQELTFTIENFYHQHIQHELKLA</sequence>
<reference evidence="1 2" key="1">
    <citation type="submission" date="2019-04" db="EMBL/GenBank/DDBJ databases">
        <authorList>
            <person name="Feng G."/>
            <person name="Zhang J."/>
            <person name="Zhu H."/>
        </authorList>
    </citation>
    <scope>NUCLEOTIDE SEQUENCE [LARGE SCALE GENOMIC DNA]</scope>
    <source>
        <strain evidence="1 2">9PBR-1</strain>
    </source>
</reference>
<proteinExistence type="predicted"/>
<organism evidence="1 2">
    <name type="scientific">Hymenobacter metallicola</name>
    <dbReference type="NCBI Taxonomy" id="2563114"/>
    <lineage>
        <taxon>Bacteria</taxon>
        <taxon>Pseudomonadati</taxon>
        <taxon>Bacteroidota</taxon>
        <taxon>Cytophagia</taxon>
        <taxon>Cytophagales</taxon>
        <taxon>Hymenobacteraceae</taxon>
        <taxon>Hymenobacter</taxon>
    </lineage>
</organism>
<gene>
    <name evidence="1" type="ORF">E5K02_00915</name>
</gene>